<proteinExistence type="predicted"/>
<evidence type="ECO:0000313" key="1">
    <source>
        <dbReference type="EMBL" id="AKK02107.1"/>
    </source>
</evidence>
<dbReference type="OrthoDB" id="338425at2"/>
<dbReference type="Proteomes" id="UP000035368">
    <property type="component" value="Chromosome"/>
</dbReference>
<dbReference type="PATRIC" id="fig|1050174.4.peg.221"/>
<dbReference type="Gene3D" id="3.40.50.1010">
    <property type="entry name" value="5'-nuclease"/>
    <property type="match status" value="1"/>
</dbReference>
<dbReference type="SUPFAM" id="SSF88723">
    <property type="entry name" value="PIN domain-like"/>
    <property type="match status" value="1"/>
</dbReference>
<evidence type="ECO:0000313" key="2">
    <source>
        <dbReference type="Proteomes" id="UP000035368"/>
    </source>
</evidence>
<reference evidence="1 2" key="1">
    <citation type="submission" date="2015-05" db="EMBL/GenBank/DDBJ databases">
        <title>Complete genome sequence of Corynebacterium epidermidicanis DSM 45586, isolated from the skin of a dog suffering from pruritus.</title>
        <authorList>
            <person name="Ruckert C."/>
            <person name="Albersmeier A."/>
            <person name="Winkler A."/>
            <person name="Tauch A."/>
        </authorList>
    </citation>
    <scope>NUCLEOTIDE SEQUENCE [LARGE SCALE GENOMIC DNA]</scope>
    <source>
        <strain evidence="1 2">DSM 45586</strain>
    </source>
</reference>
<keyword evidence="2" id="KW-1185">Reference proteome</keyword>
<name>A0A0G3GTH5_9CORY</name>
<dbReference type="AlphaFoldDB" id="A0A0G3GTH5"/>
<dbReference type="STRING" id="1050174.CEPID_01085"/>
<dbReference type="KEGG" id="cei:CEPID_01085"/>
<dbReference type="InterPro" id="IPR016541">
    <property type="entry name" value="UCP008505"/>
</dbReference>
<accession>A0A0G3GTH5</accession>
<organism evidence="1 2">
    <name type="scientific">Corynebacterium epidermidicanis</name>
    <dbReference type="NCBI Taxonomy" id="1050174"/>
    <lineage>
        <taxon>Bacteria</taxon>
        <taxon>Bacillati</taxon>
        <taxon>Actinomycetota</taxon>
        <taxon>Actinomycetes</taxon>
        <taxon>Mycobacteriales</taxon>
        <taxon>Corynebacteriaceae</taxon>
        <taxon>Corynebacterium</taxon>
    </lineage>
</organism>
<protein>
    <submittedName>
        <fullName evidence="1">Putative DUF4411 family protein</fullName>
    </submittedName>
</protein>
<dbReference type="InterPro" id="IPR029060">
    <property type="entry name" value="PIN-like_dom_sf"/>
</dbReference>
<dbReference type="EMBL" id="CP011541">
    <property type="protein sequence ID" value="AKK02107.1"/>
    <property type="molecule type" value="Genomic_DNA"/>
</dbReference>
<sequence>MYLIDSNIVIGTWNTYPPEIFRTLWTEFADLIPGGDLYFHKEVKKELTAWSSEQSDWFTNNVPDDRVLEPTQSEVEKYIEVSQWAQLERIPKFKQKAVDDFLNVADSWLVACAMAHGATIVSDEKPAPQSTSRVKLPDAAAHFDVAYLDFLGFLRVKNLSF</sequence>
<dbReference type="Pfam" id="PF14367">
    <property type="entry name" value="DUF4411"/>
    <property type="match status" value="1"/>
</dbReference>
<dbReference type="RefSeq" id="WP_047239386.1">
    <property type="nucleotide sequence ID" value="NZ_CP011541.1"/>
</dbReference>
<gene>
    <name evidence="1" type="ORF">CEPID_01085</name>
</gene>